<comment type="caution">
    <text evidence="3">The sequence shown here is derived from an EMBL/GenBank/DDBJ whole genome shotgun (WGS) entry which is preliminary data.</text>
</comment>
<dbReference type="InterPro" id="IPR030678">
    <property type="entry name" value="Peptide/Ni-bd"/>
</dbReference>
<dbReference type="PIRSF" id="PIRSF002741">
    <property type="entry name" value="MppA"/>
    <property type="match status" value="1"/>
</dbReference>
<dbReference type="GO" id="GO:1904680">
    <property type="term" value="F:peptide transmembrane transporter activity"/>
    <property type="evidence" value="ECO:0007669"/>
    <property type="project" value="TreeGrafter"/>
</dbReference>
<evidence type="ECO:0000256" key="1">
    <source>
        <dbReference type="SAM" id="SignalP"/>
    </source>
</evidence>
<gene>
    <name evidence="3" type="ORF">J2T55_001949</name>
</gene>
<dbReference type="Gene3D" id="3.90.76.10">
    <property type="entry name" value="Dipeptide-binding Protein, Domain 1"/>
    <property type="match status" value="1"/>
</dbReference>
<dbReference type="Proteomes" id="UP001204445">
    <property type="component" value="Unassembled WGS sequence"/>
</dbReference>
<feature type="chain" id="PRO_5041929053" evidence="1">
    <location>
        <begin position="21"/>
        <end position="497"/>
    </location>
</feature>
<dbReference type="EMBL" id="JANUCT010000013">
    <property type="protein sequence ID" value="MCS3903917.1"/>
    <property type="molecule type" value="Genomic_DNA"/>
</dbReference>
<dbReference type="PANTHER" id="PTHR30290">
    <property type="entry name" value="PERIPLASMIC BINDING COMPONENT OF ABC TRANSPORTER"/>
    <property type="match status" value="1"/>
</dbReference>
<evidence type="ECO:0000259" key="2">
    <source>
        <dbReference type="Pfam" id="PF00496"/>
    </source>
</evidence>
<organism evidence="3 4">
    <name type="scientific">Methylohalomonas lacus</name>
    <dbReference type="NCBI Taxonomy" id="398773"/>
    <lineage>
        <taxon>Bacteria</taxon>
        <taxon>Pseudomonadati</taxon>
        <taxon>Pseudomonadota</taxon>
        <taxon>Gammaproteobacteria</taxon>
        <taxon>Methylohalomonadales</taxon>
        <taxon>Methylohalomonadaceae</taxon>
        <taxon>Methylohalomonas</taxon>
    </lineage>
</organism>
<dbReference type="RefSeq" id="WP_259055892.1">
    <property type="nucleotide sequence ID" value="NZ_JANUCT010000013.1"/>
</dbReference>
<feature type="signal peptide" evidence="1">
    <location>
        <begin position="1"/>
        <end position="20"/>
    </location>
</feature>
<sequence>MARHVWRCLAGLLLCLGLGACDNGDGRDTIRLGIAAGPVTLDPRFATDAASHRISRLLYRGLVDFDASNRPVPELADWSQSDPRTYRFELHDTRRPFHHGHRLTAADVAATYRSVLDPKTGSPHRGSLTVIESIEVIDSDTLVFHLSKPDPLFPGRLTLGILPAEKIDSGHAFGQRPLGSGPLRLVRWPSEERVVLERRADEQRIEIVTVKDPIVRVLKLMRGEIDLAQGDLPQELLTWMQDREGVEVVTKRGSIFSYLGFNLRDPVVGEPLVREAIAYAIDRDAIIEHVLGGAARPAGGLLPADHWAGHPTLDGYAHDPARARALLEQAGYAAGDGPAIVYKTSNNPARIRLATIIQHQLKEVGFDVEIRSYDWGTFYADIKSGQFQMYSLSWVGLKLPDIYRYVFHSESLPPAGANRGHYDNPIADALIEEAESLDELDDQALVYQALAAHLHATLPYVPLWYEDNLLAKRPGIRDYELPPDGNYDGLITVKREQ</sequence>
<protein>
    <submittedName>
        <fullName evidence="3">Peptide/nickel transport system substrate-binding protein</fullName>
    </submittedName>
</protein>
<keyword evidence="4" id="KW-1185">Reference proteome</keyword>
<dbReference type="Gene3D" id="3.10.105.10">
    <property type="entry name" value="Dipeptide-binding Protein, Domain 3"/>
    <property type="match status" value="1"/>
</dbReference>
<dbReference type="Pfam" id="PF00496">
    <property type="entry name" value="SBP_bac_5"/>
    <property type="match status" value="1"/>
</dbReference>
<proteinExistence type="predicted"/>
<evidence type="ECO:0000313" key="4">
    <source>
        <dbReference type="Proteomes" id="UP001204445"/>
    </source>
</evidence>
<dbReference type="GO" id="GO:0030288">
    <property type="term" value="C:outer membrane-bounded periplasmic space"/>
    <property type="evidence" value="ECO:0007669"/>
    <property type="project" value="UniProtKB-ARBA"/>
</dbReference>
<accession>A0AAE3HNH3</accession>
<evidence type="ECO:0000313" key="3">
    <source>
        <dbReference type="EMBL" id="MCS3903917.1"/>
    </source>
</evidence>
<reference evidence="3" key="1">
    <citation type="submission" date="2022-08" db="EMBL/GenBank/DDBJ databases">
        <title>Genomic Encyclopedia of Type Strains, Phase III (KMG-III): the genomes of soil and plant-associated and newly described type strains.</title>
        <authorList>
            <person name="Whitman W."/>
        </authorList>
    </citation>
    <scope>NUCLEOTIDE SEQUENCE</scope>
    <source>
        <strain evidence="3">HMT 1</strain>
    </source>
</reference>
<dbReference type="CDD" id="cd00995">
    <property type="entry name" value="PBP2_NikA_DppA_OppA_like"/>
    <property type="match status" value="1"/>
</dbReference>
<dbReference type="SUPFAM" id="SSF53850">
    <property type="entry name" value="Periplasmic binding protein-like II"/>
    <property type="match status" value="1"/>
</dbReference>
<feature type="domain" description="Solute-binding protein family 5" evidence="2">
    <location>
        <begin position="71"/>
        <end position="397"/>
    </location>
</feature>
<dbReference type="InterPro" id="IPR039424">
    <property type="entry name" value="SBP_5"/>
</dbReference>
<dbReference type="GO" id="GO:0015833">
    <property type="term" value="P:peptide transport"/>
    <property type="evidence" value="ECO:0007669"/>
    <property type="project" value="TreeGrafter"/>
</dbReference>
<dbReference type="PROSITE" id="PS51257">
    <property type="entry name" value="PROKAR_LIPOPROTEIN"/>
    <property type="match status" value="1"/>
</dbReference>
<keyword evidence="1" id="KW-0732">Signal</keyword>
<dbReference type="Gene3D" id="3.40.190.10">
    <property type="entry name" value="Periplasmic binding protein-like II"/>
    <property type="match status" value="1"/>
</dbReference>
<name>A0AAE3HNH3_9GAMM</name>
<dbReference type="GO" id="GO:0043190">
    <property type="term" value="C:ATP-binding cassette (ABC) transporter complex"/>
    <property type="evidence" value="ECO:0007669"/>
    <property type="project" value="InterPro"/>
</dbReference>
<dbReference type="AlphaFoldDB" id="A0AAE3HNH3"/>
<dbReference type="InterPro" id="IPR000914">
    <property type="entry name" value="SBP_5_dom"/>
</dbReference>